<comment type="caution">
    <text evidence="1">The sequence shown here is derived from an EMBL/GenBank/DDBJ whole genome shotgun (WGS) entry which is preliminary data.</text>
</comment>
<proteinExistence type="predicted"/>
<dbReference type="Proteomes" id="UP000838756">
    <property type="component" value="Unassembled WGS sequence"/>
</dbReference>
<accession>A0A8S4RNL8</accession>
<protein>
    <submittedName>
        <fullName evidence="1">Jg4578 protein</fullName>
    </submittedName>
</protein>
<dbReference type="EMBL" id="CAKXAJ010025464">
    <property type="protein sequence ID" value="CAH2239893.1"/>
    <property type="molecule type" value="Genomic_DNA"/>
</dbReference>
<evidence type="ECO:0000313" key="2">
    <source>
        <dbReference type="Proteomes" id="UP000838756"/>
    </source>
</evidence>
<evidence type="ECO:0000313" key="1">
    <source>
        <dbReference type="EMBL" id="CAH2239893.1"/>
    </source>
</evidence>
<keyword evidence="2" id="KW-1185">Reference proteome</keyword>
<gene>
    <name evidence="1" type="primary">jg4578</name>
    <name evidence="1" type="ORF">PAEG_LOCUS16529</name>
</gene>
<dbReference type="AlphaFoldDB" id="A0A8S4RNL8"/>
<sequence>MTYSIANNIINIALLQGLTLKGKVPKIIQRFQNKELRNIVNASRIRNVIPYYRPHKKAQKHSAGDGWREQCWDCLCVIRNEEIRRRTRVTDT</sequence>
<reference evidence="1" key="1">
    <citation type="submission" date="2022-03" db="EMBL/GenBank/DDBJ databases">
        <authorList>
            <person name="Lindestad O."/>
        </authorList>
    </citation>
    <scope>NUCLEOTIDE SEQUENCE</scope>
</reference>
<organism evidence="1 2">
    <name type="scientific">Pararge aegeria aegeria</name>
    <dbReference type="NCBI Taxonomy" id="348720"/>
    <lineage>
        <taxon>Eukaryota</taxon>
        <taxon>Metazoa</taxon>
        <taxon>Ecdysozoa</taxon>
        <taxon>Arthropoda</taxon>
        <taxon>Hexapoda</taxon>
        <taxon>Insecta</taxon>
        <taxon>Pterygota</taxon>
        <taxon>Neoptera</taxon>
        <taxon>Endopterygota</taxon>
        <taxon>Lepidoptera</taxon>
        <taxon>Glossata</taxon>
        <taxon>Ditrysia</taxon>
        <taxon>Papilionoidea</taxon>
        <taxon>Nymphalidae</taxon>
        <taxon>Satyrinae</taxon>
        <taxon>Satyrini</taxon>
        <taxon>Parargina</taxon>
        <taxon>Pararge</taxon>
    </lineage>
</organism>
<name>A0A8S4RNL8_9NEOP</name>